<dbReference type="Gene3D" id="3.20.20.100">
    <property type="entry name" value="NADP-dependent oxidoreductase domain"/>
    <property type="match status" value="1"/>
</dbReference>
<gene>
    <name evidence="2" type="ORF">SAMEA4412692_00322</name>
</gene>
<evidence type="ECO:0000313" key="3">
    <source>
        <dbReference type="Proteomes" id="UP000215185"/>
    </source>
</evidence>
<name>A0A239SMM0_9STRE</name>
<dbReference type="InterPro" id="IPR023210">
    <property type="entry name" value="NADP_OxRdtase_dom"/>
</dbReference>
<dbReference type="AlphaFoldDB" id="A0A239SMM0"/>
<dbReference type="STRING" id="1123308.GCA_000380085_01339"/>
<accession>A0A239SMM0</accession>
<proteinExistence type="predicted"/>
<evidence type="ECO:0000313" key="2">
    <source>
        <dbReference type="EMBL" id="SNU86657.1"/>
    </source>
</evidence>
<dbReference type="EMBL" id="LT906439">
    <property type="protein sequence ID" value="SNU86657.1"/>
    <property type="molecule type" value="Genomic_DNA"/>
</dbReference>
<feature type="domain" description="NADP-dependent oxidoreductase" evidence="1">
    <location>
        <begin position="2"/>
        <end position="59"/>
    </location>
</feature>
<dbReference type="Proteomes" id="UP000215185">
    <property type="component" value="Chromosome 1"/>
</dbReference>
<organism evidence="2 3">
    <name type="scientific">Streptococcus merionis</name>
    <dbReference type="NCBI Taxonomy" id="400065"/>
    <lineage>
        <taxon>Bacteria</taxon>
        <taxon>Bacillati</taxon>
        <taxon>Bacillota</taxon>
        <taxon>Bacilli</taxon>
        <taxon>Lactobacillales</taxon>
        <taxon>Streptococcaceae</taxon>
        <taxon>Streptococcus</taxon>
    </lineage>
</organism>
<dbReference type="SUPFAM" id="SSF51430">
    <property type="entry name" value="NAD(P)-linked oxidoreductase"/>
    <property type="match status" value="1"/>
</dbReference>
<dbReference type="Pfam" id="PF00248">
    <property type="entry name" value="Aldo_ket_red"/>
    <property type="match status" value="1"/>
</dbReference>
<evidence type="ECO:0000259" key="1">
    <source>
        <dbReference type="Pfam" id="PF00248"/>
    </source>
</evidence>
<dbReference type="InterPro" id="IPR036812">
    <property type="entry name" value="NAD(P)_OxRdtase_dom_sf"/>
</dbReference>
<reference evidence="2 3" key="1">
    <citation type="submission" date="2017-06" db="EMBL/GenBank/DDBJ databases">
        <authorList>
            <consortium name="Pathogen Informatics"/>
        </authorList>
    </citation>
    <scope>NUCLEOTIDE SEQUENCE [LARGE SCALE GENOMIC DNA]</scope>
    <source>
        <strain evidence="2 3">NCTC13788</strain>
    </source>
</reference>
<dbReference type="eggNOG" id="COG0667">
    <property type="taxonomic scope" value="Bacteria"/>
</dbReference>
<dbReference type="KEGG" id="smen:SAMEA4412692_0322"/>
<sequence>MRTLSNKYDVSPAQIATAWAIKRETTPILGVTKVEQVLDAAKAIRVTLTDADMEKLESAALATGVDTRGGWEGNA</sequence>
<keyword evidence="3" id="KW-1185">Reference proteome</keyword>
<protein>
    <submittedName>
        <fullName evidence="2">Aldo/keto reductase family</fullName>
    </submittedName>
</protein>